<dbReference type="SUPFAM" id="SSF51735">
    <property type="entry name" value="NAD(P)-binding Rossmann-fold domains"/>
    <property type="match status" value="1"/>
</dbReference>
<dbReference type="Pfam" id="PF08797">
    <property type="entry name" value="HIRAN"/>
    <property type="match status" value="1"/>
</dbReference>
<evidence type="ECO:0008006" key="8">
    <source>
        <dbReference type="Google" id="ProtNLM"/>
    </source>
</evidence>
<protein>
    <recommendedName>
        <fullName evidence="8">NAD(P)-binding domain-containing protein</fullName>
    </recommendedName>
</protein>
<evidence type="ECO:0000256" key="1">
    <source>
        <dbReference type="ARBA" id="ARBA00022723"/>
    </source>
</evidence>
<dbReference type="GO" id="GO:0003676">
    <property type="term" value="F:nucleic acid binding"/>
    <property type="evidence" value="ECO:0007669"/>
    <property type="project" value="InterPro"/>
</dbReference>
<sequence length="724" mass="79696">MAVPLPQQPDRPYPSGSLVYFHLRLAKHNVHAKSAHRMFIGSVQTSVVGLSHRFHMPSDAGKQLRALSAFLGKCRENMHGTTEVILKRNTNIPADANAVSVLIADMDKFTEEDSVQLGFLPIEVAKWVAPLSDSGFFSFSGFIYPREALEAAYGVTNTKVQLLLYVSKGPEFSQISGLISNEHFPPLCSLIASLQRCLGLWQLEEFLRFCLEWKSFTGNLQFTKEPGKFSAFQSEPKTEKELYIHQNQFSFYTYFLLLGASSIGTSINPQFIASFASAAGKRPHQDFDSQESDPEKTWQRLRSTGIFHYAIPQPYARIGHPMPVKVAQRRFKSCFDEHSFGWTYCGSHNFSPAAWGQPLSPPSKANPSEARSAPSGPRLHICNYELGIILIASPPGMPKLASESRHRIEGIVLPFVVPPPRYKGSDRPATRLAMREAVAEACVLQGNGVVDLSEDTDEDVPDEDDEQVVELSDCSQQEKEEEKIYAETLWGQIVVLGGSGFVGSAICKAAVSKGIEVVSFSRSGRPSYSDPWVDQVNWLAGDVFYARWDDVLVGATAVVSTLGGFGNEEQMKRINGEANTIAVNAAKEYGVPKFILISVHDYNLPSFLLTSGYFTGKRKAESEVLSKYPASGVVLRPGFIYGKRKVNGFEVPLDAVGQPLERLLSSVENFTKPLSSLPASDLILAPPVSVDDVAYAVINGVIDDSFFGVFTIEQIKEAAAKVRV</sequence>
<dbReference type="Gene3D" id="3.30.870.10">
    <property type="entry name" value="Endonuclease Chain A"/>
    <property type="match status" value="1"/>
</dbReference>
<dbReference type="Gene3D" id="3.30.70.2330">
    <property type="match status" value="1"/>
</dbReference>
<evidence type="ECO:0000313" key="7">
    <source>
        <dbReference type="Proteomes" id="UP000604825"/>
    </source>
</evidence>
<comment type="caution">
    <text evidence="6">The sequence shown here is derived from an EMBL/GenBank/DDBJ whole genome shotgun (WGS) entry which is preliminary data.</text>
</comment>
<dbReference type="InterPro" id="IPR014905">
    <property type="entry name" value="HIRAN"/>
</dbReference>
<keyword evidence="7" id="KW-1185">Reference proteome</keyword>
<dbReference type="InterPro" id="IPR010347">
    <property type="entry name" value="Tdp1"/>
</dbReference>
<feature type="site" description="Interaction with DNA" evidence="3">
    <location>
        <position position="351"/>
    </location>
</feature>
<dbReference type="FunFam" id="3.40.50.720:FF:000349">
    <property type="entry name" value="Uncharacterized protein At1g32220, chloroplastic"/>
    <property type="match status" value="1"/>
</dbReference>
<dbReference type="PANTHER" id="PTHR12126:SF5">
    <property type="entry name" value="OS04G0403500 PROTEIN"/>
    <property type="match status" value="1"/>
</dbReference>
<name>A0A811R2V3_9POAL</name>
<dbReference type="Proteomes" id="UP000604825">
    <property type="component" value="Unassembled WGS sequence"/>
</dbReference>
<feature type="domain" description="NAD(P)-binding" evidence="5">
    <location>
        <begin position="497"/>
        <end position="640"/>
    </location>
</feature>
<reference evidence="6" key="1">
    <citation type="submission" date="2020-10" db="EMBL/GenBank/DDBJ databases">
        <authorList>
            <person name="Han B."/>
            <person name="Lu T."/>
            <person name="Zhao Q."/>
            <person name="Huang X."/>
            <person name="Zhao Y."/>
        </authorList>
    </citation>
    <scope>NUCLEOTIDE SEQUENCE</scope>
</reference>
<dbReference type="AlphaFoldDB" id="A0A811R2V3"/>
<evidence type="ECO:0000259" key="5">
    <source>
        <dbReference type="Pfam" id="PF13460"/>
    </source>
</evidence>
<dbReference type="Pfam" id="PF13460">
    <property type="entry name" value="NAD_binding_10"/>
    <property type="match status" value="1"/>
</dbReference>
<dbReference type="GO" id="GO:0005739">
    <property type="term" value="C:mitochondrion"/>
    <property type="evidence" value="ECO:0007669"/>
    <property type="project" value="TreeGrafter"/>
</dbReference>
<dbReference type="InterPro" id="IPR016040">
    <property type="entry name" value="NAD(P)-bd_dom"/>
</dbReference>
<evidence type="ECO:0000313" key="6">
    <source>
        <dbReference type="EMBL" id="CAD6263871.1"/>
    </source>
</evidence>
<dbReference type="GO" id="GO:0016818">
    <property type="term" value="F:hydrolase activity, acting on acid anhydrides, in phosphorus-containing anhydrides"/>
    <property type="evidence" value="ECO:0007669"/>
    <property type="project" value="InterPro"/>
</dbReference>
<dbReference type="PANTHER" id="PTHR12126">
    <property type="entry name" value="NADH-UBIQUINONE OXIDOREDUCTASE 39 KDA SUBUNIT-RELATED"/>
    <property type="match status" value="1"/>
</dbReference>
<accession>A0A811R2V3</accession>
<evidence type="ECO:0000256" key="2">
    <source>
        <dbReference type="ARBA" id="ARBA00022801"/>
    </source>
</evidence>
<dbReference type="GO" id="GO:0008081">
    <property type="term" value="F:phosphoric diester hydrolase activity"/>
    <property type="evidence" value="ECO:0007669"/>
    <property type="project" value="InterPro"/>
</dbReference>
<dbReference type="InterPro" id="IPR051207">
    <property type="entry name" value="ComplexI_NDUFA9_subunit"/>
</dbReference>
<proteinExistence type="predicted"/>
<dbReference type="Pfam" id="PF06087">
    <property type="entry name" value="Tyr-DNA_phospho"/>
    <property type="match status" value="1"/>
</dbReference>
<dbReference type="GO" id="GO:0005634">
    <property type="term" value="C:nucleus"/>
    <property type="evidence" value="ECO:0007669"/>
    <property type="project" value="InterPro"/>
</dbReference>
<dbReference type="InterPro" id="IPR036291">
    <property type="entry name" value="NAD(P)-bd_dom_sf"/>
</dbReference>
<evidence type="ECO:0000259" key="4">
    <source>
        <dbReference type="Pfam" id="PF08797"/>
    </source>
</evidence>
<dbReference type="GO" id="GO:0044877">
    <property type="term" value="F:protein-containing complex binding"/>
    <property type="evidence" value="ECO:0007669"/>
    <property type="project" value="TreeGrafter"/>
</dbReference>
<dbReference type="OrthoDB" id="47785at2759"/>
<dbReference type="Gene3D" id="3.40.50.720">
    <property type="entry name" value="NAD(P)-binding Rossmann-like Domain"/>
    <property type="match status" value="1"/>
</dbReference>
<keyword evidence="2" id="KW-0378">Hydrolase</keyword>
<evidence type="ECO:0000256" key="3">
    <source>
        <dbReference type="PIRSR" id="PIRSR610347-3"/>
    </source>
</evidence>
<gene>
    <name evidence="6" type="ORF">NCGR_LOCUS47176</name>
</gene>
<feature type="domain" description="HIRAN" evidence="4">
    <location>
        <begin position="40"/>
        <end position="149"/>
    </location>
</feature>
<organism evidence="6 7">
    <name type="scientific">Miscanthus lutarioriparius</name>
    <dbReference type="NCBI Taxonomy" id="422564"/>
    <lineage>
        <taxon>Eukaryota</taxon>
        <taxon>Viridiplantae</taxon>
        <taxon>Streptophyta</taxon>
        <taxon>Embryophyta</taxon>
        <taxon>Tracheophyta</taxon>
        <taxon>Spermatophyta</taxon>
        <taxon>Magnoliopsida</taxon>
        <taxon>Liliopsida</taxon>
        <taxon>Poales</taxon>
        <taxon>Poaceae</taxon>
        <taxon>PACMAD clade</taxon>
        <taxon>Panicoideae</taxon>
        <taxon>Andropogonodae</taxon>
        <taxon>Andropogoneae</taxon>
        <taxon>Saccharinae</taxon>
        <taxon>Miscanthus</taxon>
    </lineage>
</organism>
<dbReference type="GO" id="GO:0008270">
    <property type="term" value="F:zinc ion binding"/>
    <property type="evidence" value="ECO:0007669"/>
    <property type="project" value="InterPro"/>
</dbReference>
<dbReference type="SUPFAM" id="SSF56024">
    <property type="entry name" value="Phospholipase D/nuclease"/>
    <property type="match status" value="1"/>
</dbReference>
<dbReference type="GO" id="GO:0006281">
    <property type="term" value="P:DNA repair"/>
    <property type="evidence" value="ECO:0007669"/>
    <property type="project" value="InterPro"/>
</dbReference>
<keyword evidence="1" id="KW-0479">Metal-binding</keyword>
<dbReference type="EMBL" id="CAJGYO010000012">
    <property type="protein sequence ID" value="CAD6263871.1"/>
    <property type="molecule type" value="Genomic_DNA"/>
</dbReference>